<dbReference type="GO" id="GO:0016979">
    <property type="term" value="F:lipoate-protein ligase activity"/>
    <property type="evidence" value="ECO:0007669"/>
    <property type="project" value="UniProtKB-EC"/>
</dbReference>
<comment type="pathway">
    <text evidence="2">Protein modification; protein lipoylation via exogenous pathway; protein N(6)-(lipoyl)lysine from lipoate: step 1/2.</text>
</comment>
<dbReference type="InterPro" id="IPR004562">
    <property type="entry name" value="LipoylTrfase_LipoateP_Ligase"/>
</dbReference>
<keyword evidence="4 9" id="KW-0436">Ligase</keyword>
<evidence type="ECO:0000313" key="9">
    <source>
        <dbReference type="EMBL" id="CAH2716554.1"/>
    </source>
</evidence>
<dbReference type="PROSITE" id="PS51733">
    <property type="entry name" value="BPL_LPL_CATALYTIC"/>
    <property type="match status" value="1"/>
</dbReference>
<evidence type="ECO:0000256" key="3">
    <source>
        <dbReference type="ARBA" id="ARBA00012367"/>
    </source>
</evidence>
<gene>
    <name evidence="9" type="primary">lplA</name>
    <name evidence="9" type="ORF">BACCIP111895_03741</name>
</gene>
<evidence type="ECO:0000256" key="4">
    <source>
        <dbReference type="ARBA" id="ARBA00022598"/>
    </source>
</evidence>
<dbReference type="RefSeq" id="WP_248736809.1">
    <property type="nucleotide sequence ID" value="NZ_CALBWS010000029.1"/>
</dbReference>
<dbReference type="SUPFAM" id="SSF55681">
    <property type="entry name" value="Class II aaRS and biotin synthetases"/>
    <property type="match status" value="1"/>
</dbReference>
<name>A0ABM9EV66_9BACI</name>
<dbReference type="EMBL" id="CALBWS010000029">
    <property type="protein sequence ID" value="CAH2716554.1"/>
    <property type="molecule type" value="Genomic_DNA"/>
</dbReference>
<evidence type="ECO:0000256" key="7">
    <source>
        <dbReference type="ARBA" id="ARBA00048037"/>
    </source>
</evidence>
<evidence type="ECO:0000256" key="5">
    <source>
        <dbReference type="ARBA" id="ARBA00022741"/>
    </source>
</evidence>
<evidence type="ECO:0000256" key="6">
    <source>
        <dbReference type="ARBA" id="ARBA00022840"/>
    </source>
</evidence>
<dbReference type="InterPro" id="IPR019491">
    <property type="entry name" value="Lipoate_protein_ligase_C"/>
</dbReference>
<dbReference type="Pfam" id="PF10437">
    <property type="entry name" value="Lip_prot_lig_C"/>
    <property type="match status" value="1"/>
</dbReference>
<accession>A0ABM9EV66</accession>
<dbReference type="Gene3D" id="3.30.930.10">
    <property type="entry name" value="Bira Bifunctional Protein, Domain 2"/>
    <property type="match status" value="1"/>
</dbReference>
<keyword evidence="10" id="KW-1185">Reference proteome</keyword>
<dbReference type="Gene3D" id="3.30.390.50">
    <property type="entry name" value="CO dehydrogenase flavoprotein, C-terminal domain"/>
    <property type="match status" value="1"/>
</dbReference>
<evidence type="ECO:0000256" key="1">
    <source>
        <dbReference type="ARBA" id="ARBA00005085"/>
    </source>
</evidence>
<dbReference type="PANTHER" id="PTHR12561:SF3">
    <property type="entry name" value="LIPOYLTRANSFERASE 1, MITOCHONDRIAL"/>
    <property type="match status" value="1"/>
</dbReference>
<evidence type="ECO:0000259" key="8">
    <source>
        <dbReference type="PROSITE" id="PS51733"/>
    </source>
</evidence>
<comment type="catalytic activity">
    <reaction evidence="7">
        <text>L-lysyl-[lipoyl-carrier protein] + (R)-lipoate + ATP = N(6)-[(R)-lipoyl]-L-lysyl-[lipoyl-carrier protein] + AMP + diphosphate + H(+)</text>
        <dbReference type="Rhea" id="RHEA:49288"/>
        <dbReference type="Rhea" id="RHEA-COMP:10500"/>
        <dbReference type="Rhea" id="RHEA-COMP:10502"/>
        <dbReference type="ChEBI" id="CHEBI:15378"/>
        <dbReference type="ChEBI" id="CHEBI:29969"/>
        <dbReference type="ChEBI" id="CHEBI:30616"/>
        <dbReference type="ChEBI" id="CHEBI:33019"/>
        <dbReference type="ChEBI" id="CHEBI:83088"/>
        <dbReference type="ChEBI" id="CHEBI:83099"/>
        <dbReference type="ChEBI" id="CHEBI:456215"/>
        <dbReference type="EC" id="6.3.1.20"/>
    </reaction>
</comment>
<dbReference type="Pfam" id="PF21948">
    <property type="entry name" value="LplA-B_cat"/>
    <property type="match status" value="1"/>
</dbReference>
<evidence type="ECO:0000313" key="10">
    <source>
        <dbReference type="Proteomes" id="UP000838308"/>
    </source>
</evidence>
<evidence type="ECO:0000256" key="2">
    <source>
        <dbReference type="ARBA" id="ARBA00005124"/>
    </source>
</evidence>
<reference evidence="9" key="1">
    <citation type="submission" date="2022-04" db="EMBL/GenBank/DDBJ databases">
        <authorList>
            <person name="Criscuolo A."/>
        </authorList>
    </citation>
    <scope>NUCLEOTIDE SEQUENCE</scope>
    <source>
        <strain evidence="9">CIP111895</strain>
    </source>
</reference>
<organism evidence="9 10">
    <name type="scientific">Neobacillus rhizosphaerae</name>
    <dbReference type="NCBI Taxonomy" id="2880965"/>
    <lineage>
        <taxon>Bacteria</taxon>
        <taxon>Bacillati</taxon>
        <taxon>Bacillota</taxon>
        <taxon>Bacilli</taxon>
        <taxon>Bacillales</taxon>
        <taxon>Bacillaceae</taxon>
        <taxon>Neobacillus</taxon>
    </lineage>
</organism>
<dbReference type="SUPFAM" id="SSF82649">
    <property type="entry name" value="SufE/NifU"/>
    <property type="match status" value="1"/>
</dbReference>
<dbReference type="EC" id="6.3.1.20" evidence="3"/>
<sequence length="307" mass="34999">MNRIYISRETDPYFNIATEYQLFLEAKPEAALFLWQNDPAVILGRNQNFYAECDVKYLEQMQILPVRRFSGGGAVFQDLGNVNFTFITQEKAADTEKFLSVIQNAVASLGIDCTFSGRNDLLYHGKKFSGHAYYADNGNYLYHGTVMVDVDMDKLSGVLSPSSLKLQSKGIASVRSRVINLSRINSEITTDAAKEALILAFVKIYGESEPIKYIDRKNLQPELWDTIKREEWIYGEAPSFSISEERKLPFGNVTLSADVAEGRIQRIKIHTDSLNTVDFTILENTCMGELFEIKVLFERIEKYVRYQ</sequence>
<dbReference type="Proteomes" id="UP000838308">
    <property type="component" value="Unassembled WGS sequence"/>
</dbReference>
<dbReference type="CDD" id="cd16443">
    <property type="entry name" value="LplA"/>
    <property type="match status" value="1"/>
</dbReference>
<dbReference type="PANTHER" id="PTHR12561">
    <property type="entry name" value="LIPOATE-PROTEIN LIGASE"/>
    <property type="match status" value="1"/>
</dbReference>
<proteinExistence type="predicted"/>
<feature type="domain" description="BPL/LPL catalytic" evidence="8">
    <location>
        <begin position="26"/>
        <end position="209"/>
    </location>
</feature>
<dbReference type="NCBIfam" id="TIGR00545">
    <property type="entry name" value="lipoyltrans"/>
    <property type="match status" value="1"/>
</dbReference>
<protein>
    <recommendedName>
        <fullName evidence="3">lipoate--protein ligase</fullName>
        <ecNumber evidence="3">6.3.1.20</ecNumber>
    </recommendedName>
</protein>
<keyword evidence="5" id="KW-0547">Nucleotide-binding</keyword>
<dbReference type="InterPro" id="IPR045864">
    <property type="entry name" value="aa-tRNA-synth_II/BPL/LPL"/>
</dbReference>
<dbReference type="InterPro" id="IPR004143">
    <property type="entry name" value="BPL_LPL_catalytic"/>
</dbReference>
<comment type="caution">
    <text evidence="9">The sequence shown here is derived from an EMBL/GenBank/DDBJ whole genome shotgun (WGS) entry which is preliminary data.</text>
</comment>
<comment type="pathway">
    <text evidence="1">Protein modification; protein lipoylation via exogenous pathway; protein N(6)-(lipoyl)lysine from lipoate: step 2/2.</text>
</comment>
<keyword evidence="6" id="KW-0067">ATP-binding</keyword>